<evidence type="ECO:0000259" key="3">
    <source>
        <dbReference type="PROSITE" id="PS50057"/>
    </source>
</evidence>
<feature type="region of interest" description="Disordered" evidence="2">
    <location>
        <begin position="347"/>
        <end position="622"/>
    </location>
</feature>
<dbReference type="InterPro" id="IPR029071">
    <property type="entry name" value="Ubiquitin-like_domsf"/>
</dbReference>
<reference evidence="4" key="1">
    <citation type="submission" date="2021-04" db="EMBL/GenBank/DDBJ databases">
        <authorList>
            <consortium name="Molecular Ecology Group"/>
        </authorList>
    </citation>
    <scope>NUCLEOTIDE SEQUENCE</scope>
</reference>
<dbReference type="SMART" id="SM00295">
    <property type="entry name" value="B41"/>
    <property type="match status" value="1"/>
</dbReference>
<feature type="non-terminal residue" evidence="4">
    <location>
        <position position="1"/>
    </location>
</feature>
<evidence type="ECO:0000256" key="1">
    <source>
        <dbReference type="ARBA" id="ARBA00022553"/>
    </source>
</evidence>
<feature type="region of interest" description="Disordered" evidence="2">
    <location>
        <begin position="1"/>
        <end position="26"/>
    </location>
</feature>
<feature type="compositionally biased region" description="Basic and acidic residues" evidence="2">
    <location>
        <begin position="480"/>
        <end position="516"/>
    </location>
</feature>
<dbReference type="PROSITE" id="PS50057">
    <property type="entry name" value="FERM_3"/>
    <property type="match status" value="1"/>
</dbReference>
<dbReference type="CDD" id="cd13184">
    <property type="entry name" value="FERM_C_4_1_family"/>
    <property type="match status" value="1"/>
</dbReference>
<name>A0A8S3ZCR6_9EUPU</name>
<sequence length="847" mass="95559">ITDEKKPNKMSNKSPTKQPPAKSSGKNVTCNVFLLDGENVEFSIDKNDNGRALFDKVCTHLDLIERDYFGLTYTDDRGPSHLKYWLHLDKKIAKQKKRGPWVFEFALKFYPPDPSQLRESLTRWLVVLQVRRDLLSGRIPCTFTTYAILGSYNVQADIGEYDPAVHGNAYDYIKDMAFAPNQTPELLEKIAELHKLHKGQTPDEAEKGFLDNAKKLAMYGVDLHKAKDSENNAVMVGVCCSGLLIFRDKLRLNRFVWPKILKLSYKRNHFYIKIRPGEMERNDTTIMFKLDNHRLAKRLWKTCVEHHAFFRLREAEKPSNNVTFPRFGSKFRYSGRTLYQTRQTAALLDRPPPFFERSQPARNTMPDTGTRSRSMDDMGRPKKRGSYEDGMYDPDRASKEYPGKYGDGKDKKDVKGVPTAKAQAGRDGEGRGAGDENTLQRRPYDSDTADRKDRLPSQGDATLEREIGRGHGDTMGLPEGQEKPETEKERKKREKEEERKKKKEAEEKKKREEEEKKKKKKKGKGDLETSEDRGDKIGYDPATETAFGVSPGSAPLEGNGYDKDGYDRKGYDKDGYDRDGKDRHGKPRKDKKGGLFSRIKKGGKDSDAEESPRGKNNILSSAPGLPYGVGLGVGKGDMTGVVGEEKSVDNKLRFIPIPAPPKPSYINRPICIQATSSQSGYLYLLNNFLTTMPFFHPAATSTVGRPKVPPPVLPKGSHGLDDSFNAPTVATKTVKYNPNFSEVTLSSRSVPLVRTETRTVSYTQGNSTYEVDDDGLMSEQSRSLRLQSFESIPSKANRSTFSGDEDDDYDFDAALTDAIRCVTEFNPDMSVERIECVQQLEDVKNGK</sequence>
<comment type="caution">
    <text evidence="4">The sequence shown here is derived from an EMBL/GenBank/DDBJ whole genome shotgun (WGS) entry which is preliminary data.</text>
</comment>
<dbReference type="Proteomes" id="UP000678393">
    <property type="component" value="Unassembled WGS sequence"/>
</dbReference>
<dbReference type="InterPro" id="IPR035963">
    <property type="entry name" value="FERM_2"/>
</dbReference>
<dbReference type="GO" id="GO:0005856">
    <property type="term" value="C:cytoskeleton"/>
    <property type="evidence" value="ECO:0007669"/>
    <property type="project" value="TreeGrafter"/>
</dbReference>
<protein>
    <recommendedName>
        <fullName evidence="3">FERM domain-containing protein</fullName>
    </recommendedName>
</protein>
<dbReference type="SUPFAM" id="SSF54236">
    <property type="entry name" value="Ubiquitin-like"/>
    <property type="match status" value="1"/>
</dbReference>
<dbReference type="GO" id="GO:0008092">
    <property type="term" value="F:cytoskeletal protein binding"/>
    <property type="evidence" value="ECO:0007669"/>
    <property type="project" value="InterPro"/>
</dbReference>
<evidence type="ECO:0000313" key="5">
    <source>
        <dbReference type="Proteomes" id="UP000678393"/>
    </source>
</evidence>
<dbReference type="InterPro" id="IPR000798">
    <property type="entry name" value="Ez/rad/moesin-like"/>
</dbReference>
<keyword evidence="5" id="KW-1185">Reference proteome</keyword>
<feature type="compositionally biased region" description="Basic and acidic residues" evidence="2">
    <location>
        <begin position="524"/>
        <end position="538"/>
    </location>
</feature>
<dbReference type="Gene3D" id="3.10.20.90">
    <property type="entry name" value="Phosphatidylinositol 3-kinase Catalytic Subunit, Chain A, domain 1"/>
    <property type="match status" value="1"/>
</dbReference>
<dbReference type="Gene3D" id="1.20.80.10">
    <property type="match status" value="1"/>
</dbReference>
<dbReference type="Pfam" id="PF08736">
    <property type="entry name" value="FA"/>
    <property type="match status" value="1"/>
</dbReference>
<dbReference type="Pfam" id="PF09380">
    <property type="entry name" value="FERM_C"/>
    <property type="match status" value="1"/>
</dbReference>
<dbReference type="PRINTS" id="PR00935">
    <property type="entry name" value="BAND41"/>
</dbReference>
<dbReference type="SUPFAM" id="SSF50729">
    <property type="entry name" value="PH domain-like"/>
    <property type="match status" value="1"/>
</dbReference>
<dbReference type="InterPro" id="IPR018980">
    <property type="entry name" value="FERM_PH-like_C"/>
</dbReference>
<dbReference type="InterPro" id="IPR018979">
    <property type="entry name" value="FERM_N"/>
</dbReference>
<dbReference type="InterPro" id="IPR000299">
    <property type="entry name" value="FERM_domain"/>
</dbReference>
<dbReference type="GO" id="GO:0031032">
    <property type="term" value="P:actomyosin structure organization"/>
    <property type="evidence" value="ECO:0007669"/>
    <property type="project" value="TreeGrafter"/>
</dbReference>
<dbReference type="InterPro" id="IPR014352">
    <property type="entry name" value="FERM/acyl-CoA-bd_prot_sf"/>
</dbReference>
<feature type="compositionally biased region" description="Basic and acidic residues" evidence="2">
    <location>
        <begin position="602"/>
        <end position="613"/>
    </location>
</feature>
<dbReference type="SUPFAM" id="SSF47031">
    <property type="entry name" value="Second domain of FERM"/>
    <property type="match status" value="1"/>
</dbReference>
<feature type="domain" description="FERM" evidence="3">
    <location>
        <begin position="28"/>
        <end position="314"/>
    </location>
</feature>
<evidence type="ECO:0000313" key="4">
    <source>
        <dbReference type="EMBL" id="CAG5127324.1"/>
    </source>
</evidence>
<dbReference type="InterPro" id="IPR011993">
    <property type="entry name" value="PH-like_dom_sf"/>
</dbReference>
<organism evidence="4 5">
    <name type="scientific">Candidula unifasciata</name>
    <dbReference type="NCBI Taxonomy" id="100452"/>
    <lineage>
        <taxon>Eukaryota</taxon>
        <taxon>Metazoa</taxon>
        <taxon>Spiralia</taxon>
        <taxon>Lophotrochozoa</taxon>
        <taxon>Mollusca</taxon>
        <taxon>Gastropoda</taxon>
        <taxon>Heterobranchia</taxon>
        <taxon>Euthyneura</taxon>
        <taxon>Panpulmonata</taxon>
        <taxon>Eupulmonata</taxon>
        <taxon>Stylommatophora</taxon>
        <taxon>Helicina</taxon>
        <taxon>Helicoidea</taxon>
        <taxon>Geomitridae</taxon>
        <taxon>Candidula</taxon>
    </lineage>
</organism>
<feature type="compositionally biased region" description="Basic and acidic residues" evidence="2">
    <location>
        <begin position="393"/>
        <end position="415"/>
    </location>
</feature>
<dbReference type="GO" id="GO:0005886">
    <property type="term" value="C:plasma membrane"/>
    <property type="evidence" value="ECO:0007669"/>
    <property type="project" value="TreeGrafter"/>
</dbReference>
<dbReference type="PRINTS" id="PR00661">
    <property type="entry name" value="ERMFAMILY"/>
</dbReference>
<dbReference type="FunFam" id="2.30.29.30:FF:000001">
    <property type="entry name" value="Erythrocyte membrane protein band 4.1"/>
    <property type="match status" value="1"/>
</dbReference>
<dbReference type="InterPro" id="IPR019748">
    <property type="entry name" value="FERM_central"/>
</dbReference>
<keyword evidence="1" id="KW-0597">Phosphoprotein</keyword>
<feature type="compositionally biased region" description="Basic and acidic residues" evidence="2">
    <location>
        <begin position="424"/>
        <end position="455"/>
    </location>
</feature>
<dbReference type="CDD" id="cd14473">
    <property type="entry name" value="FERM_B-lobe"/>
    <property type="match status" value="1"/>
</dbReference>
<feature type="compositionally biased region" description="Basic and acidic residues" evidence="2">
    <location>
        <begin position="560"/>
        <end position="582"/>
    </location>
</feature>
<dbReference type="Gene3D" id="2.30.29.30">
    <property type="entry name" value="Pleckstrin-homology domain (PH domain)/Phosphotyrosine-binding domain (PTB)"/>
    <property type="match status" value="1"/>
</dbReference>
<accession>A0A8S3ZCR6</accession>
<dbReference type="OrthoDB" id="6589456at2759"/>
<proteinExistence type="predicted"/>
<dbReference type="PROSITE" id="PS00661">
    <property type="entry name" value="FERM_2"/>
    <property type="match status" value="1"/>
</dbReference>
<dbReference type="PANTHER" id="PTHR23280:SF21">
    <property type="entry name" value="PROTEIN 4.1 HOMOLOG"/>
    <property type="match status" value="1"/>
</dbReference>
<dbReference type="SMART" id="SM01195">
    <property type="entry name" value="FA"/>
    <property type="match status" value="1"/>
</dbReference>
<dbReference type="Pfam" id="PF00373">
    <property type="entry name" value="FERM_M"/>
    <property type="match status" value="1"/>
</dbReference>
<dbReference type="FunFam" id="1.20.80.10:FF:000001">
    <property type="entry name" value="Erythrocyte membrane protein band 4.1"/>
    <property type="match status" value="1"/>
</dbReference>
<gene>
    <name evidence="4" type="ORF">CUNI_LOCUS12882</name>
</gene>
<dbReference type="AlphaFoldDB" id="A0A8S3ZCR6"/>
<dbReference type="InterPro" id="IPR019747">
    <property type="entry name" value="FERM_CS"/>
</dbReference>
<dbReference type="PANTHER" id="PTHR23280">
    <property type="entry name" value="4.1 G PROTEIN"/>
    <property type="match status" value="1"/>
</dbReference>
<dbReference type="Pfam" id="PF09379">
    <property type="entry name" value="FERM_N"/>
    <property type="match status" value="1"/>
</dbReference>
<feature type="compositionally biased region" description="Basic and acidic residues" evidence="2">
    <location>
        <begin position="462"/>
        <end position="472"/>
    </location>
</feature>
<dbReference type="InterPro" id="IPR019749">
    <property type="entry name" value="Band_41_domain"/>
</dbReference>
<dbReference type="InterPro" id="IPR014847">
    <property type="entry name" value="FA"/>
</dbReference>
<dbReference type="EMBL" id="CAJHNH020002648">
    <property type="protein sequence ID" value="CAG5127324.1"/>
    <property type="molecule type" value="Genomic_DNA"/>
</dbReference>
<dbReference type="SMART" id="SM01196">
    <property type="entry name" value="FERM_C"/>
    <property type="match status" value="1"/>
</dbReference>
<evidence type="ECO:0000256" key="2">
    <source>
        <dbReference type="SAM" id="MobiDB-lite"/>
    </source>
</evidence>
<feature type="compositionally biased region" description="Polar residues" evidence="2">
    <location>
        <begin position="360"/>
        <end position="372"/>
    </location>
</feature>